<dbReference type="KEGG" id="gry:D7I44_01675"/>
<dbReference type="Pfam" id="PF17318">
    <property type="entry name" value="DUF5361"/>
    <property type="match status" value="1"/>
</dbReference>
<name>A0A387BN02_9MICO</name>
<accession>A0A387BN02</accession>
<protein>
    <submittedName>
        <fullName evidence="2">Uncharacterized protein</fullName>
    </submittedName>
</protein>
<dbReference type="Proteomes" id="UP000275069">
    <property type="component" value="Chromosome"/>
</dbReference>
<dbReference type="EMBL" id="CP032624">
    <property type="protein sequence ID" value="AYG02367.1"/>
    <property type="molecule type" value="Genomic_DNA"/>
</dbReference>
<sequence>MGTPQVSWRDVWALTVTCDPQSPLGLALSPDNVWGLREQLLAAAVDALRLLWWAQTADAEKNRNRPKPIPRPGVKKAGRTTRGQAMPLEELKRQLALPRSPIDS</sequence>
<gene>
    <name evidence="2" type="ORF">D7I44_01675</name>
</gene>
<evidence type="ECO:0000313" key="2">
    <source>
        <dbReference type="EMBL" id="AYG02367.1"/>
    </source>
</evidence>
<dbReference type="InterPro" id="IPR035286">
    <property type="entry name" value="DUF5361"/>
</dbReference>
<reference evidence="2 3" key="1">
    <citation type="submission" date="2018-09" db="EMBL/GenBank/DDBJ databases">
        <title>Genome sequencing of strain 2DFW10M-5.</title>
        <authorList>
            <person name="Heo J."/>
            <person name="Kim S.-J."/>
            <person name="Kwon S.-W."/>
        </authorList>
    </citation>
    <scope>NUCLEOTIDE SEQUENCE [LARGE SCALE GENOMIC DNA]</scope>
    <source>
        <strain evidence="2 3">2DFW10M-5</strain>
    </source>
</reference>
<organism evidence="2 3">
    <name type="scientific">Gryllotalpicola protaetiae</name>
    <dbReference type="NCBI Taxonomy" id="2419771"/>
    <lineage>
        <taxon>Bacteria</taxon>
        <taxon>Bacillati</taxon>
        <taxon>Actinomycetota</taxon>
        <taxon>Actinomycetes</taxon>
        <taxon>Micrococcales</taxon>
        <taxon>Microbacteriaceae</taxon>
        <taxon>Gryllotalpicola</taxon>
    </lineage>
</organism>
<evidence type="ECO:0000313" key="3">
    <source>
        <dbReference type="Proteomes" id="UP000275069"/>
    </source>
</evidence>
<feature type="compositionally biased region" description="Basic residues" evidence="1">
    <location>
        <begin position="64"/>
        <end position="79"/>
    </location>
</feature>
<keyword evidence="3" id="KW-1185">Reference proteome</keyword>
<evidence type="ECO:0000256" key="1">
    <source>
        <dbReference type="SAM" id="MobiDB-lite"/>
    </source>
</evidence>
<proteinExistence type="predicted"/>
<dbReference type="AlphaFoldDB" id="A0A387BN02"/>
<feature type="region of interest" description="Disordered" evidence="1">
    <location>
        <begin position="60"/>
        <end position="104"/>
    </location>
</feature>